<keyword evidence="1" id="KW-1185">Reference proteome</keyword>
<evidence type="ECO:0000313" key="1">
    <source>
        <dbReference type="Proteomes" id="UP000095283"/>
    </source>
</evidence>
<dbReference type="Proteomes" id="UP000095283">
    <property type="component" value="Unplaced"/>
</dbReference>
<evidence type="ECO:0000313" key="2">
    <source>
        <dbReference type="WBParaSite" id="Hba_10085"/>
    </source>
</evidence>
<accession>A0A1I7WY08</accession>
<sequence length="52" mass="5996">MLLFWGIREPSRTDDEWASVACGAYENCLHTYDQLINICGQYPKKAISVIFQ</sequence>
<dbReference type="AlphaFoldDB" id="A0A1I7WY08"/>
<reference evidence="2" key="1">
    <citation type="submission" date="2016-11" db="UniProtKB">
        <authorList>
            <consortium name="WormBaseParasite"/>
        </authorList>
    </citation>
    <scope>IDENTIFICATION</scope>
</reference>
<protein>
    <submittedName>
        <fullName evidence="2">Phospholipase A2</fullName>
    </submittedName>
</protein>
<organism evidence="1 2">
    <name type="scientific">Heterorhabditis bacteriophora</name>
    <name type="common">Entomopathogenic nematode worm</name>
    <dbReference type="NCBI Taxonomy" id="37862"/>
    <lineage>
        <taxon>Eukaryota</taxon>
        <taxon>Metazoa</taxon>
        <taxon>Ecdysozoa</taxon>
        <taxon>Nematoda</taxon>
        <taxon>Chromadorea</taxon>
        <taxon>Rhabditida</taxon>
        <taxon>Rhabditina</taxon>
        <taxon>Rhabditomorpha</taxon>
        <taxon>Strongyloidea</taxon>
        <taxon>Heterorhabditidae</taxon>
        <taxon>Heterorhabditis</taxon>
    </lineage>
</organism>
<proteinExistence type="predicted"/>
<dbReference type="WBParaSite" id="Hba_10085">
    <property type="protein sequence ID" value="Hba_10085"/>
    <property type="gene ID" value="Hba_10085"/>
</dbReference>
<name>A0A1I7WY08_HETBA</name>